<dbReference type="SUPFAM" id="SSF53623">
    <property type="entry name" value="MurD-like peptide ligases, catalytic domain"/>
    <property type="match status" value="1"/>
</dbReference>
<dbReference type="GO" id="GO:0071555">
    <property type="term" value="P:cell wall organization"/>
    <property type="evidence" value="ECO:0007669"/>
    <property type="project" value="UniProtKB-KW"/>
</dbReference>
<dbReference type="HAMAP" id="MF_00046">
    <property type="entry name" value="MurC"/>
    <property type="match status" value="1"/>
</dbReference>
<comment type="catalytic activity">
    <reaction evidence="13 14">
        <text>UDP-N-acetyl-alpha-D-muramate + L-alanine + ATP = UDP-N-acetyl-alpha-D-muramoyl-L-alanine + ADP + phosphate + H(+)</text>
        <dbReference type="Rhea" id="RHEA:23372"/>
        <dbReference type="ChEBI" id="CHEBI:15378"/>
        <dbReference type="ChEBI" id="CHEBI:30616"/>
        <dbReference type="ChEBI" id="CHEBI:43474"/>
        <dbReference type="ChEBI" id="CHEBI:57972"/>
        <dbReference type="ChEBI" id="CHEBI:70757"/>
        <dbReference type="ChEBI" id="CHEBI:83898"/>
        <dbReference type="ChEBI" id="CHEBI:456216"/>
        <dbReference type="EC" id="6.3.2.8"/>
    </reaction>
</comment>
<keyword evidence="7 14" id="KW-0547">Nucleotide-binding</keyword>
<evidence type="ECO:0000256" key="11">
    <source>
        <dbReference type="ARBA" id="ARBA00023306"/>
    </source>
</evidence>
<keyword evidence="8 14" id="KW-0067">ATP-binding</keyword>
<dbReference type="AlphaFoldDB" id="A0A840DYK3"/>
<protein>
    <recommendedName>
        <fullName evidence="3 14">UDP-N-acetylmuramate--L-alanine ligase</fullName>
        <ecNumber evidence="3 14">6.3.2.8</ecNumber>
    </recommendedName>
    <alternativeName>
        <fullName evidence="14">UDP-N-acetylmuramoyl-L-alanine synthetase</fullName>
    </alternativeName>
</protein>
<evidence type="ECO:0000256" key="13">
    <source>
        <dbReference type="ARBA" id="ARBA00047833"/>
    </source>
</evidence>
<dbReference type="Pfam" id="PF01225">
    <property type="entry name" value="Mur_ligase"/>
    <property type="match status" value="1"/>
</dbReference>
<comment type="similarity">
    <text evidence="14">Belongs to the MurCDEF family.</text>
</comment>
<dbReference type="GO" id="GO:0005737">
    <property type="term" value="C:cytoplasm"/>
    <property type="evidence" value="ECO:0007669"/>
    <property type="project" value="UniProtKB-SubCell"/>
</dbReference>
<evidence type="ECO:0000256" key="9">
    <source>
        <dbReference type="ARBA" id="ARBA00022960"/>
    </source>
</evidence>
<keyword evidence="19" id="KW-1185">Reference proteome</keyword>
<dbReference type="Proteomes" id="UP000576209">
    <property type="component" value="Unassembled WGS sequence"/>
</dbReference>
<evidence type="ECO:0000256" key="14">
    <source>
        <dbReference type="HAMAP-Rule" id="MF_00046"/>
    </source>
</evidence>
<dbReference type="InterPro" id="IPR004101">
    <property type="entry name" value="Mur_ligase_C"/>
</dbReference>
<dbReference type="GO" id="GO:0008763">
    <property type="term" value="F:UDP-N-acetylmuramate-L-alanine ligase activity"/>
    <property type="evidence" value="ECO:0007669"/>
    <property type="project" value="UniProtKB-UniRule"/>
</dbReference>
<evidence type="ECO:0000256" key="8">
    <source>
        <dbReference type="ARBA" id="ARBA00022840"/>
    </source>
</evidence>
<dbReference type="GO" id="GO:0009252">
    <property type="term" value="P:peptidoglycan biosynthetic process"/>
    <property type="evidence" value="ECO:0007669"/>
    <property type="project" value="UniProtKB-UniRule"/>
</dbReference>
<keyword evidence="12 14" id="KW-0961">Cell wall biogenesis/degradation</keyword>
<evidence type="ECO:0000256" key="7">
    <source>
        <dbReference type="ARBA" id="ARBA00022741"/>
    </source>
</evidence>
<evidence type="ECO:0000256" key="6">
    <source>
        <dbReference type="ARBA" id="ARBA00022618"/>
    </source>
</evidence>
<proteinExistence type="inferred from homology"/>
<accession>A0A840DYK3</accession>
<organism evidence="18 19">
    <name type="scientific">Neolewinella aquimaris</name>
    <dbReference type="NCBI Taxonomy" id="1835722"/>
    <lineage>
        <taxon>Bacteria</taxon>
        <taxon>Pseudomonadati</taxon>
        <taxon>Bacteroidota</taxon>
        <taxon>Saprospiria</taxon>
        <taxon>Saprospirales</taxon>
        <taxon>Lewinellaceae</taxon>
        <taxon>Neolewinella</taxon>
    </lineage>
</organism>
<keyword evidence="9 14" id="KW-0133">Cell shape</keyword>
<name>A0A840DYK3_9BACT</name>
<dbReference type="InterPro" id="IPR050061">
    <property type="entry name" value="MurCDEF_pg_biosynth"/>
</dbReference>
<evidence type="ECO:0000313" key="18">
    <source>
        <dbReference type="EMBL" id="MBB4078334.1"/>
    </source>
</evidence>
<feature type="domain" description="Mur ligase central" evidence="17">
    <location>
        <begin position="114"/>
        <end position="291"/>
    </location>
</feature>
<feature type="domain" description="Mur ligase C-terminal" evidence="16">
    <location>
        <begin position="314"/>
        <end position="409"/>
    </location>
</feature>
<evidence type="ECO:0000259" key="15">
    <source>
        <dbReference type="Pfam" id="PF01225"/>
    </source>
</evidence>
<keyword evidence="4 14" id="KW-0963">Cytoplasm</keyword>
<keyword evidence="10 14" id="KW-0573">Peptidoglycan synthesis</keyword>
<comment type="caution">
    <text evidence="18">The sequence shown here is derived from an EMBL/GenBank/DDBJ whole genome shotgun (WGS) entry which is preliminary data.</text>
</comment>
<keyword evidence="6 14" id="KW-0132">Cell division</keyword>
<dbReference type="SUPFAM" id="SSF51984">
    <property type="entry name" value="MurCD N-terminal domain"/>
    <property type="match status" value="1"/>
</dbReference>
<dbReference type="InterPro" id="IPR013221">
    <property type="entry name" value="Mur_ligase_cen"/>
</dbReference>
<dbReference type="EC" id="6.3.2.8" evidence="3 14"/>
<dbReference type="InterPro" id="IPR000713">
    <property type="entry name" value="Mur_ligase_N"/>
</dbReference>
<dbReference type="PANTHER" id="PTHR43445:SF3">
    <property type="entry name" value="UDP-N-ACETYLMURAMATE--L-ALANINE LIGASE"/>
    <property type="match status" value="1"/>
</dbReference>
<keyword evidence="5 14" id="KW-0436">Ligase</keyword>
<evidence type="ECO:0000256" key="10">
    <source>
        <dbReference type="ARBA" id="ARBA00022984"/>
    </source>
</evidence>
<evidence type="ECO:0000256" key="2">
    <source>
        <dbReference type="ARBA" id="ARBA00004752"/>
    </source>
</evidence>
<sequence>MQLSDLKQVYFIGIGGIGMSAVARYFHRRGVLVSGYDKTPTELTRTLEKEGMEIHYTARPEEIPPPSSELLIVYTPAVPKHFPELVHVTAGDYSVMKRSEVLGLISRHMRCIGIAGTHGKTTTTTITTYLMMTAGLDPSAFLGGIARDFDGNYVHGESDWVVVEADEYDRSFLRLTPEIAVILSTDPDHLDIYGDHAQMIETGFRAYARQIKPGGQLIVRYDIAEHFTDLEEVMVSTFGIGTGDFCAHNIRVEDGAFHFDLREPDGHLIQNLRTSLPGRHNVENAVAACAVTRLAGGDESHLREGLANFHGIARRFETVLRNGDVVIIDDYAHHPTELRAAISAARELYPNRTIRGVFQPHLYSRTQDFAPGFAKALDLLDEAIIIPIYPAREEPIPGVTSQLVYGLMKNEKRRLLTDTQMLELTAELKDGVLLLLGAGNIDALVPRIVAQHRRKSLHYGH</sequence>
<dbReference type="Gene3D" id="3.40.50.720">
    <property type="entry name" value="NAD(P)-binding Rossmann-like Domain"/>
    <property type="match status" value="1"/>
</dbReference>
<evidence type="ECO:0000256" key="3">
    <source>
        <dbReference type="ARBA" id="ARBA00012211"/>
    </source>
</evidence>
<dbReference type="UniPathway" id="UPA00219"/>
<reference evidence="18 19" key="1">
    <citation type="submission" date="2020-08" db="EMBL/GenBank/DDBJ databases">
        <title>Genomic Encyclopedia of Type Strains, Phase IV (KMG-IV): sequencing the most valuable type-strain genomes for metagenomic binning, comparative biology and taxonomic classification.</title>
        <authorList>
            <person name="Goeker M."/>
        </authorList>
    </citation>
    <scope>NUCLEOTIDE SEQUENCE [LARGE SCALE GENOMIC DNA]</scope>
    <source>
        <strain evidence="18 19">DSM 105137</strain>
    </source>
</reference>
<evidence type="ECO:0000313" key="19">
    <source>
        <dbReference type="Proteomes" id="UP000576209"/>
    </source>
</evidence>
<dbReference type="EMBL" id="JACIFF010000002">
    <property type="protein sequence ID" value="MBB4078334.1"/>
    <property type="molecule type" value="Genomic_DNA"/>
</dbReference>
<dbReference type="InterPro" id="IPR005758">
    <property type="entry name" value="UDP-N-AcMur_Ala_ligase_MurC"/>
</dbReference>
<comment type="pathway">
    <text evidence="2 14">Cell wall biogenesis; peptidoglycan biosynthesis.</text>
</comment>
<dbReference type="SUPFAM" id="SSF53244">
    <property type="entry name" value="MurD-like peptide ligases, peptide-binding domain"/>
    <property type="match status" value="1"/>
</dbReference>
<evidence type="ECO:0000256" key="1">
    <source>
        <dbReference type="ARBA" id="ARBA00004496"/>
    </source>
</evidence>
<evidence type="ECO:0000259" key="17">
    <source>
        <dbReference type="Pfam" id="PF08245"/>
    </source>
</evidence>
<evidence type="ECO:0000256" key="12">
    <source>
        <dbReference type="ARBA" id="ARBA00023316"/>
    </source>
</evidence>
<dbReference type="GO" id="GO:0008360">
    <property type="term" value="P:regulation of cell shape"/>
    <property type="evidence" value="ECO:0007669"/>
    <property type="project" value="UniProtKB-KW"/>
</dbReference>
<feature type="binding site" evidence="14">
    <location>
        <begin position="116"/>
        <end position="122"/>
    </location>
    <ligand>
        <name>ATP</name>
        <dbReference type="ChEBI" id="CHEBI:30616"/>
    </ligand>
</feature>
<dbReference type="RefSeq" id="WP_183494587.1">
    <property type="nucleotide sequence ID" value="NZ_JACIFF010000002.1"/>
</dbReference>
<comment type="function">
    <text evidence="14">Cell wall formation.</text>
</comment>
<dbReference type="InterPro" id="IPR036565">
    <property type="entry name" value="Mur-like_cat_sf"/>
</dbReference>
<dbReference type="Pfam" id="PF02875">
    <property type="entry name" value="Mur_ligase_C"/>
    <property type="match status" value="1"/>
</dbReference>
<feature type="domain" description="Mur ligase N-terminal catalytic" evidence="15">
    <location>
        <begin position="9"/>
        <end position="108"/>
    </location>
</feature>
<comment type="subcellular location">
    <subcellularLocation>
        <location evidence="1 14">Cytoplasm</location>
    </subcellularLocation>
</comment>
<evidence type="ECO:0000259" key="16">
    <source>
        <dbReference type="Pfam" id="PF02875"/>
    </source>
</evidence>
<dbReference type="Gene3D" id="3.90.190.20">
    <property type="entry name" value="Mur ligase, C-terminal domain"/>
    <property type="match status" value="1"/>
</dbReference>
<evidence type="ECO:0000256" key="5">
    <source>
        <dbReference type="ARBA" id="ARBA00022598"/>
    </source>
</evidence>
<evidence type="ECO:0000256" key="4">
    <source>
        <dbReference type="ARBA" id="ARBA00022490"/>
    </source>
</evidence>
<keyword evidence="11 14" id="KW-0131">Cell cycle</keyword>
<dbReference type="PANTHER" id="PTHR43445">
    <property type="entry name" value="UDP-N-ACETYLMURAMATE--L-ALANINE LIGASE-RELATED"/>
    <property type="match status" value="1"/>
</dbReference>
<dbReference type="Pfam" id="PF08245">
    <property type="entry name" value="Mur_ligase_M"/>
    <property type="match status" value="1"/>
</dbReference>
<dbReference type="Gene3D" id="3.40.1190.10">
    <property type="entry name" value="Mur-like, catalytic domain"/>
    <property type="match status" value="1"/>
</dbReference>
<gene>
    <name evidence="14" type="primary">murC</name>
    <name evidence="18" type="ORF">GGR28_000947</name>
</gene>
<dbReference type="GO" id="GO:0005524">
    <property type="term" value="F:ATP binding"/>
    <property type="evidence" value="ECO:0007669"/>
    <property type="project" value="UniProtKB-UniRule"/>
</dbReference>
<dbReference type="GO" id="GO:0051301">
    <property type="term" value="P:cell division"/>
    <property type="evidence" value="ECO:0007669"/>
    <property type="project" value="UniProtKB-KW"/>
</dbReference>
<dbReference type="NCBIfam" id="TIGR01082">
    <property type="entry name" value="murC"/>
    <property type="match status" value="1"/>
</dbReference>
<dbReference type="InterPro" id="IPR036615">
    <property type="entry name" value="Mur_ligase_C_dom_sf"/>
</dbReference>